<dbReference type="Proteomes" id="UP000266188">
    <property type="component" value="Unassembled WGS sequence"/>
</dbReference>
<proteinExistence type="predicted"/>
<feature type="non-terminal residue" evidence="1">
    <location>
        <position position="1"/>
    </location>
</feature>
<evidence type="ECO:0000313" key="2">
    <source>
        <dbReference type="Proteomes" id="UP000266188"/>
    </source>
</evidence>
<organism evidence="1 2">
    <name type="scientific">Aspergillus sclerotialis</name>
    <dbReference type="NCBI Taxonomy" id="2070753"/>
    <lineage>
        <taxon>Eukaryota</taxon>
        <taxon>Fungi</taxon>
        <taxon>Dikarya</taxon>
        <taxon>Ascomycota</taxon>
        <taxon>Pezizomycotina</taxon>
        <taxon>Eurotiomycetes</taxon>
        <taxon>Eurotiomycetidae</taxon>
        <taxon>Eurotiales</taxon>
        <taxon>Aspergillaceae</taxon>
        <taxon>Aspergillus</taxon>
        <taxon>Aspergillus subgen. Polypaecilum</taxon>
    </lineage>
</organism>
<evidence type="ECO:0000313" key="1">
    <source>
        <dbReference type="EMBL" id="RJE17223.1"/>
    </source>
</evidence>
<name>A0A3A2Z4X6_9EURO</name>
<comment type="caution">
    <text evidence="1">The sequence shown here is derived from an EMBL/GenBank/DDBJ whole genome shotgun (WGS) entry which is preliminary data.</text>
</comment>
<accession>A0A3A2Z4X6</accession>
<dbReference type="AlphaFoldDB" id="A0A3A2Z4X6"/>
<reference evidence="2" key="1">
    <citation type="submission" date="2017-02" db="EMBL/GenBank/DDBJ databases">
        <authorList>
            <person name="Tafer H."/>
            <person name="Lopandic K."/>
        </authorList>
    </citation>
    <scope>NUCLEOTIDE SEQUENCE [LARGE SCALE GENOMIC DNA]</scope>
    <source>
        <strain evidence="2">CBS 366.77</strain>
    </source>
</reference>
<keyword evidence="2" id="KW-1185">Reference proteome</keyword>
<sequence>VRPSRFTRGLVIHLPKLFDGVFDARQRDLVPEILELLVERRVEGGVIDPDHPWVVVLLVAGHQQAVLGLEFVDGVRDIGPAVLQLRHLDPHRSLLLLEELEQGVGVGDVVLRFEQETVRFLVICDFGIGVENGQEMLDRGLVASLDR</sequence>
<protein>
    <submittedName>
        <fullName evidence="1">Uncharacterized protein</fullName>
    </submittedName>
</protein>
<dbReference type="EMBL" id="MVGC01001363">
    <property type="protein sequence ID" value="RJE17223.1"/>
    <property type="molecule type" value="Genomic_DNA"/>
</dbReference>
<gene>
    <name evidence="1" type="ORF">PHISCL_10440</name>
</gene>